<sequence length="1045" mass="113340">MTVLFCDVVGSSALAAGADPEEFAEAIARFYRLTTEVIGRHGGHLGRLVGDGVLVYFGYPVAQEDDAERAVRAALEILDAVAAMSRRAGHRLAVRIGISTGLVVVADVADTGDPHNLDVFGETPNLAARLQALAQPGTVLVSDSVKRMVGALFAFRSLGLHPMKGWAEPVPVWQALAVSPSPDRFAARAEGATLPLLGRDAAFEHLQALWRSAQLGEGRTVLLSGEAGIGKSRLVAQLLRETQDRVAIRYFAAPHQQGMALQPVLQQMLRDSRIAPPDSPSIRIGKLRALMPELPPVDFALIAEQLGLKGEALAPIPPMPPQRRRERLLQALMEGFVAVTRLRPVLMVLEDAHWVDPTTRELLALWIERVPSLPVLAVVTARPEFLPPWLDAPGVERLNLSPLGEAAAAELVRCVARDVPLPPQTARDILRRADGVPLFLEELTRAVTEQIAQAGGGADPARPRPSERASVPVSLHASLLARLDRLGEARPIAEVASVIGREFDAALLALVLEREAEAMAPVLDRLVDSRLLQRHGPAGGGTYRFRHALIQDAALGLLPRERYRALHARVADILEARFPAAAQAQPQVIAHHRSEAVQPEQAVGWWLRGAQQATQRGAMEEALVQLRRGIAILQALPESEAHMRAELDMQLLAGNALLSLRGHSALETGQAYDRARALAERLPGQPQLRNAMHGQWSHAWMRGRIGLSMERAEALLDFARGQGSGNGLTIAYSALGHSQFIQGRFREAVESLDLALRHEDRTERDRRYAVAAQAMVVSTRCYSAWARAFMGRLEEVRRDVAALAEAAQKSGIPFAIAYARYALGRYDYDRGAEEDCIRRLRETIALCEEHEISYLDMASKAIVGLLTGRRGDIAGGLALVRECIGWNRAAEAMTFVPSFLGMEAELMARGGDAEGGLSRLAEAFDLLAESGAAWERVTLLRQRGEVQRMAGRIDAAEADMRAALAEADAQQAVLFGLHAAMPLARLLAETGRKEEARDRLGAALAPFGAESEPVVLRARAVLAELAPRAAPRMEPPAGMGLAPDR</sequence>
<accession>A0A9X1IA13</accession>
<dbReference type="Gene3D" id="1.25.40.10">
    <property type="entry name" value="Tetratricopeptide repeat domain"/>
    <property type="match status" value="1"/>
</dbReference>
<dbReference type="GO" id="GO:0035556">
    <property type="term" value="P:intracellular signal transduction"/>
    <property type="evidence" value="ECO:0007669"/>
    <property type="project" value="InterPro"/>
</dbReference>
<dbReference type="Proteomes" id="UP001139311">
    <property type="component" value="Unassembled WGS sequence"/>
</dbReference>
<dbReference type="SMART" id="SM00044">
    <property type="entry name" value="CYCc"/>
    <property type="match status" value="1"/>
</dbReference>
<name>A0A9X1IA13_9PROT</name>
<proteinExistence type="predicted"/>
<dbReference type="Pfam" id="PF00211">
    <property type="entry name" value="Guanylate_cyc"/>
    <property type="match status" value="1"/>
</dbReference>
<dbReference type="PROSITE" id="PS50125">
    <property type="entry name" value="GUANYLATE_CYCLASE_2"/>
    <property type="match status" value="1"/>
</dbReference>
<evidence type="ECO:0000313" key="5">
    <source>
        <dbReference type="EMBL" id="MCB4820969.1"/>
    </source>
</evidence>
<dbReference type="PANTHER" id="PTHR16305:SF28">
    <property type="entry name" value="GUANYLATE CYCLASE DOMAIN-CONTAINING PROTEIN"/>
    <property type="match status" value="1"/>
</dbReference>
<dbReference type="SUPFAM" id="SSF48452">
    <property type="entry name" value="TPR-like"/>
    <property type="match status" value="1"/>
</dbReference>
<keyword evidence="1" id="KW-0547">Nucleotide-binding</keyword>
<comment type="caution">
    <text evidence="5">The sequence shown here is derived from an EMBL/GenBank/DDBJ whole genome shotgun (WGS) entry which is preliminary data.</text>
</comment>
<dbReference type="SUPFAM" id="SSF55073">
    <property type="entry name" value="Nucleotide cyclase"/>
    <property type="match status" value="1"/>
</dbReference>
<dbReference type="EMBL" id="JAJAQI010000004">
    <property type="protein sequence ID" value="MCB4820969.1"/>
    <property type="molecule type" value="Genomic_DNA"/>
</dbReference>
<evidence type="ECO:0000313" key="6">
    <source>
        <dbReference type="Proteomes" id="UP001139311"/>
    </source>
</evidence>
<dbReference type="GO" id="GO:0009190">
    <property type="term" value="P:cyclic nucleotide biosynthetic process"/>
    <property type="evidence" value="ECO:0007669"/>
    <property type="project" value="InterPro"/>
</dbReference>
<dbReference type="InterPro" id="IPR011990">
    <property type="entry name" value="TPR-like_helical_dom_sf"/>
</dbReference>
<keyword evidence="2" id="KW-0067">ATP-binding</keyword>
<dbReference type="SMART" id="SM00028">
    <property type="entry name" value="TPR"/>
    <property type="match status" value="3"/>
</dbReference>
<dbReference type="InterPro" id="IPR001054">
    <property type="entry name" value="A/G_cyclase"/>
</dbReference>
<dbReference type="RefSeq" id="WP_226604994.1">
    <property type="nucleotide sequence ID" value="NZ_JAJAQI010000004.1"/>
</dbReference>
<dbReference type="Gene3D" id="3.30.70.1230">
    <property type="entry name" value="Nucleotide cyclase"/>
    <property type="match status" value="1"/>
</dbReference>
<evidence type="ECO:0000259" key="4">
    <source>
        <dbReference type="PROSITE" id="PS50125"/>
    </source>
</evidence>
<dbReference type="InterPro" id="IPR027417">
    <property type="entry name" value="P-loop_NTPase"/>
</dbReference>
<organism evidence="5 6">
    <name type="scientific">Roseicella aerolata</name>
    <dbReference type="NCBI Taxonomy" id="2883479"/>
    <lineage>
        <taxon>Bacteria</taxon>
        <taxon>Pseudomonadati</taxon>
        <taxon>Pseudomonadota</taxon>
        <taxon>Alphaproteobacteria</taxon>
        <taxon>Acetobacterales</taxon>
        <taxon>Roseomonadaceae</taxon>
        <taxon>Roseicella</taxon>
    </lineage>
</organism>
<feature type="domain" description="Guanylate cyclase" evidence="4">
    <location>
        <begin position="2"/>
        <end position="131"/>
    </location>
</feature>
<evidence type="ECO:0000256" key="3">
    <source>
        <dbReference type="SAM" id="Coils"/>
    </source>
</evidence>
<evidence type="ECO:0000256" key="2">
    <source>
        <dbReference type="ARBA" id="ARBA00022840"/>
    </source>
</evidence>
<protein>
    <submittedName>
        <fullName evidence="5">AAA family ATPase</fullName>
    </submittedName>
</protein>
<dbReference type="GO" id="GO:0005524">
    <property type="term" value="F:ATP binding"/>
    <property type="evidence" value="ECO:0007669"/>
    <property type="project" value="UniProtKB-KW"/>
</dbReference>
<reference evidence="5" key="1">
    <citation type="submission" date="2021-10" db="EMBL/GenBank/DDBJ databases">
        <title>Roseicella aerolatum sp. nov., isolated from aerosols of e-waste dismantling site.</title>
        <authorList>
            <person name="Qin T."/>
        </authorList>
    </citation>
    <scope>NUCLEOTIDE SEQUENCE</scope>
    <source>
        <strain evidence="5">GB24</strain>
    </source>
</reference>
<dbReference type="InterPro" id="IPR029787">
    <property type="entry name" value="Nucleotide_cyclase"/>
</dbReference>
<dbReference type="InterPro" id="IPR041664">
    <property type="entry name" value="AAA_16"/>
</dbReference>
<dbReference type="GO" id="GO:0005737">
    <property type="term" value="C:cytoplasm"/>
    <property type="evidence" value="ECO:0007669"/>
    <property type="project" value="TreeGrafter"/>
</dbReference>
<gene>
    <name evidence="5" type="ORF">LHA35_04390</name>
</gene>
<dbReference type="CDD" id="cd07302">
    <property type="entry name" value="CHD"/>
    <property type="match status" value="1"/>
</dbReference>
<dbReference type="AlphaFoldDB" id="A0A9X1IA13"/>
<dbReference type="InterPro" id="IPR019734">
    <property type="entry name" value="TPR_rpt"/>
</dbReference>
<keyword evidence="3" id="KW-0175">Coiled coil</keyword>
<evidence type="ECO:0000256" key="1">
    <source>
        <dbReference type="ARBA" id="ARBA00022741"/>
    </source>
</evidence>
<dbReference type="GO" id="GO:0004016">
    <property type="term" value="F:adenylate cyclase activity"/>
    <property type="evidence" value="ECO:0007669"/>
    <property type="project" value="TreeGrafter"/>
</dbReference>
<keyword evidence="6" id="KW-1185">Reference proteome</keyword>
<feature type="coiled-coil region" evidence="3">
    <location>
        <begin position="946"/>
        <end position="973"/>
    </location>
</feature>
<dbReference type="SUPFAM" id="SSF52540">
    <property type="entry name" value="P-loop containing nucleoside triphosphate hydrolases"/>
    <property type="match status" value="1"/>
</dbReference>
<dbReference type="Pfam" id="PF13191">
    <property type="entry name" value="AAA_16"/>
    <property type="match status" value="1"/>
</dbReference>
<dbReference type="PANTHER" id="PTHR16305">
    <property type="entry name" value="TESTICULAR SOLUBLE ADENYLYL CYCLASE"/>
    <property type="match status" value="1"/>
</dbReference>